<keyword evidence="10" id="KW-0732">Signal</keyword>
<dbReference type="OrthoDB" id="10019582at2759"/>
<dbReference type="SUPFAM" id="SSF52540">
    <property type="entry name" value="P-loop containing nucleoside triphosphate hydrolases"/>
    <property type="match status" value="1"/>
</dbReference>
<evidence type="ECO:0000256" key="9">
    <source>
        <dbReference type="ARBA" id="ARBA00023180"/>
    </source>
</evidence>
<keyword evidence="3" id="KW-0808">Transferase</keyword>
<dbReference type="AlphaFoldDB" id="A0A813YKN5"/>
<evidence type="ECO:0000256" key="5">
    <source>
        <dbReference type="ARBA" id="ARBA00022968"/>
    </source>
</evidence>
<keyword evidence="5" id="KW-0735">Signal-anchor</keyword>
<dbReference type="InterPro" id="IPR005331">
    <property type="entry name" value="Sulfotransferase"/>
</dbReference>
<dbReference type="PANTHER" id="PTHR12129">
    <property type="entry name" value="HEPARAN SULFATE 2-O-SULFOTRANSFERASE"/>
    <property type="match status" value="1"/>
</dbReference>
<keyword evidence="8" id="KW-0472">Membrane</keyword>
<comment type="subcellular location">
    <subcellularLocation>
        <location evidence="1">Golgi apparatus membrane</location>
        <topology evidence="1">Single-pass type II membrane protein</topology>
    </subcellularLocation>
</comment>
<evidence type="ECO:0000256" key="1">
    <source>
        <dbReference type="ARBA" id="ARBA00004323"/>
    </source>
</evidence>
<organism evidence="11 13">
    <name type="scientific">Adineta ricciae</name>
    <name type="common">Rotifer</name>
    <dbReference type="NCBI Taxonomy" id="249248"/>
    <lineage>
        <taxon>Eukaryota</taxon>
        <taxon>Metazoa</taxon>
        <taxon>Spiralia</taxon>
        <taxon>Gnathifera</taxon>
        <taxon>Rotifera</taxon>
        <taxon>Eurotatoria</taxon>
        <taxon>Bdelloidea</taxon>
        <taxon>Adinetida</taxon>
        <taxon>Adinetidae</taxon>
        <taxon>Adineta</taxon>
    </lineage>
</organism>
<dbReference type="Proteomes" id="UP000663828">
    <property type="component" value="Unassembled WGS sequence"/>
</dbReference>
<dbReference type="GO" id="GO:0000139">
    <property type="term" value="C:Golgi membrane"/>
    <property type="evidence" value="ECO:0007669"/>
    <property type="project" value="UniProtKB-SubCell"/>
</dbReference>
<dbReference type="Gene3D" id="3.40.50.300">
    <property type="entry name" value="P-loop containing nucleotide triphosphate hydrolases"/>
    <property type="match status" value="1"/>
</dbReference>
<dbReference type="EMBL" id="CAJNOR010000342">
    <property type="protein sequence ID" value="CAF0885648.1"/>
    <property type="molecule type" value="Genomic_DNA"/>
</dbReference>
<dbReference type="Proteomes" id="UP000663852">
    <property type="component" value="Unassembled WGS sequence"/>
</dbReference>
<proteinExistence type="inferred from homology"/>
<evidence type="ECO:0000256" key="2">
    <source>
        <dbReference type="ARBA" id="ARBA00010569"/>
    </source>
</evidence>
<dbReference type="InterPro" id="IPR027417">
    <property type="entry name" value="P-loop_NTPase"/>
</dbReference>
<evidence type="ECO:0000256" key="10">
    <source>
        <dbReference type="SAM" id="SignalP"/>
    </source>
</evidence>
<evidence type="ECO:0000256" key="3">
    <source>
        <dbReference type="ARBA" id="ARBA00022679"/>
    </source>
</evidence>
<evidence type="ECO:0000313" key="11">
    <source>
        <dbReference type="EMBL" id="CAF0885648.1"/>
    </source>
</evidence>
<dbReference type="PANTHER" id="PTHR12129:SF15">
    <property type="entry name" value="URONYL 2-SULFOTRANSFERASE"/>
    <property type="match status" value="1"/>
</dbReference>
<evidence type="ECO:0000313" key="12">
    <source>
        <dbReference type="EMBL" id="CAF0977194.1"/>
    </source>
</evidence>
<evidence type="ECO:0000256" key="6">
    <source>
        <dbReference type="ARBA" id="ARBA00022989"/>
    </source>
</evidence>
<evidence type="ECO:0000256" key="8">
    <source>
        <dbReference type="ARBA" id="ARBA00023136"/>
    </source>
</evidence>
<dbReference type="Pfam" id="PF03567">
    <property type="entry name" value="Sulfotransfer_2"/>
    <property type="match status" value="1"/>
</dbReference>
<keyword evidence="4" id="KW-0812">Transmembrane</keyword>
<dbReference type="GO" id="GO:0008146">
    <property type="term" value="F:sulfotransferase activity"/>
    <property type="evidence" value="ECO:0007669"/>
    <property type="project" value="InterPro"/>
</dbReference>
<dbReference type="EMBL" id="CAJNOJ010000055">
    <property type="protein sequence ID" value="CAF0977194.1"/>
    <property type="molecule type" value="Genomic_DNA"/>
</dbReference>
<keyword evidence="7" id="KW-0333">Golgi apparatus</keyword>
<comment type="caution">
    <text evidence="11">The sequence shown here is derived from an EMBL/GenBank/DDBJ whole genome shotgun (WGS) entry which is preliminary data.</text>
</comment>
<name>A0A813YKN5_ADIRI</name>
<keyword evidence="6" id="KW-1133">Transmembrane helix</keyword>
<keyword evidence="9" id="KW-0325">Glycoprotein</keyword>
<protein>
    <submittedName>
        <fullName evidence="11">Uncharacterized protein</fullName>
    </submittedName>
</protein>
<evidence type="ECO:0000313" key="13">
    <source>
        <dbReference type="Proteomes" id="UP000663828"/>
    </source>
</evidence>
<keyword evidence="13" id="KW-1185">Reference proteome</keyword>
<accession>A0A813YKN5</accession>
<evidence type="ECO:0000256" key="4">
    <source>
        <dbReference type="ARBA" id="ARBA00022692"/>
    </source>
</evidence>
<gene>
    <name evidence="12" type="ORF">EDS130_LOCUS13676</name>
    <name evidence="11" type="ORF">XAT740_LOCUS7236</name>
</gene>
<reference evidence="11" key="1">
    <citation type="submission" date="2021-02" db="EMBL/GenBank/DDBJ databases">
        <authorList>
            <person name="Nowell W R."/>
        </authorList>
    </citation>
    <scope>NUCLEOTIDE SEQUENCE</scope>
</reference>
<evidence type="ECO:0000256" key="7">
    <source>
        <dbReference type="ARBA" id="ARBA00023034"/>
    </source>
</evidence>
<feature type="chain" id="PRO_5035599006" evidence="10">
    <location>
        <begin position="18"/>
        <end position="326"/>
    </location>
</feature>
<dbReference type="InterPro" id="IPR007734">
    <property type="entry name" value="Heparan_SO4_2-O-STrfase"/>
</dbReference>
<feature type="signal peptide" evidence="10">
    <location>
        <begin position="1"/>
        <end position="17"/>
    </location>
</feature>
<sequence length="326" mass="38228">MISNLLVFLSIVHIVHGNATNSSQQTTPDFHVCSLQSFRKFCENDTTIIIDKSLTMIKGYPLHVVYNRVPKSASEMLRKLFREQAESRHFTIENEEIFVPFRLSPEVHREIASDILNAKAPVLYERHMYFVDFNALKYPQPVYINMIRDPVKRIISQYYWTRQACREENRCYLDMKYLNESLDECVQRRSALECINPAQGVDTILPFFCGHDPKCESLSNYSLNEAKKNIINHYTVVGVVEELYNFLFLLERLLPRFFRNISLKYMSDDQIRIESSTRTTGKRPEPSNSTKAALRKALALEYDLYDFVKTRFQNQFQQVLLTMTNV</sequence>
<comment type="similarity">
    <text evidence="2">Belongs to the sulfotransferase 3 family.</text>
</comment>